<evidence type="ECO:0000313" key="2">
    <source>
        <dbReference type="Proteomes" id="UP001163324"/>
    </source>
</evidence>
<accession>A0ACC0US65</accession>
<dbReference type="Proteomes" id="UP001163324">
    <property type="component" value="Chromosome 8"/>
</dbReference>
<name>A0ACC0US65_9HYPO</name>
<evidence type="ECO:0000313" key="1">
    <source>
        <dbReference type="EMBL" id="KAI9896782.1"/>
    </source>
</evidence>
<proteinExistence type="predicted"/>
<keyword evidence="2" id="KW-1185">Reference proteome</keyword>
<dbReference type="EMBL" id="CM047947">
    <property type="protein sequence ID" value="KAI9896782.1"/>
    <property type="molecule type" value="Genomic_DNA"/>
</dbReference>
<sequence>MDFTPSLAEIWSLYGIGTILIAGRVFVRTKMVGFQGYRPDDYVIWLTWAVYTTVTVIAHVFIMKAGGMHTSLLTPEQRKAMPKEEYDAWAYGSKIFLVGFYSYAVIVWTLKFNMLCFYQRLVAGSGLWVRKAVYVVMGFVGVSAVAVILTFTLTCVPFHKMWQIYPDPGWLCVPQNTATFYTVLILNLVTDFCILLIPIPVILPMRVSIMRKVGFIILFGMGIFCMMAAIIRVVLIFKLNQQGISAMWSIREDFVAVFVTQAPMVYPMCRPGFWKKKNSYGSGTGMSHDNKKAGYGHQMSNLSRKARDPYSITQIGGTVIDKSESQEEMVKPSHHLQNHPGLDERRAKGLDAIVVTQTYDVETSTQSDSARGKPDSRRFSDA</sequence>
<gene>
    <name evidence="1" type="ORF">N3K66_007804</name>
</gene>
<reference evidence="1" key="1">
    <citation type="submission" date="2022-10" db="EMBL/GenBank/DDBJ databases">
        <title>Complete Genome of Trichothecium roseum strain YXFP-22015, a Plant Pathogen Isolated from Citrus.</title>
        <authorList>
            <person name="Wang Y."/>
            <person name="Zhu L."/>
        </authorList>
    </citation>
    <scope>NUCLEOTIDE SEQUENCE</scope>
    <source>
        <strain evidence="1">YXFP-22015</strain>
    </source>
</reference>
<comment type="caution">
    <text evidence="1">The sequence shown here is derived from an EMBL/GenBank/DDBJ whole genome shotgun (WGS) entry which is preliminary data.</text>
</comment>
<protein>
    <submittedName>
        <fullName evidence="1">Uncharacterized protein</fullName>
    </submittedName>
</protein>
<organism evidence="1 2">
    <name type="scientific">Trichothecium roseum</name>
    <dbReference type="NCBI Taxonomy" id="47278"/>
    <lineage>
        <taxon>Eukaryota</taxon>
        <taxon>Fungi</taxon>
        <taxon>Dikarya</taxon>
        <taxon>Ascomycota</taxon>
        <taxon>Pezizomycotina</taxon>
        <taxon>Sordariomycetes</taxon>
        <taxon>Hypocreomycetidae</taxon>
        <taxon>Hypocreales</taxon>
        <taxon>Hypocreales incertae sedis</taxon>
        <taxon>Trichothecium</taxon>
    </lineage>
</organism>